<dbReference type="Proteomes" id="UP000216225">
    <property type="component" value="Unassembled WGS sequence"/>
</dbReference>
<dbReference type="InterPro" id="IPR050266">
    <property type="entry name" value="AB_hydrolase_sf"/>
</dbReference>
<organism evidence="2 3">
    <name type="scientific">Alicycliphilus denitrificans</name>
    <dbReference type="NCBI Taxonomy" id="179636"/>
    <lineage>
        <taxon>Bacteria</taxon>
        <taxon>Pseudomonadati</taxon>
        <taxon>Pseudomonadota</taxon>
        <taxon>Betaproteobacteria</taxon>
        <taxon>Burkholderiales</taxon>
        <taxon>Comamonadaceae</taxon>
        <taxon>Alicycliphilus</taxon>
    </lineage>
</organism>
<dbReference type="InterPro" id="IPR029058">
    <property type="entry name" value="AB_hydrolase_fold"/>
</dbReference>
<gene>
    <name evidence="2" type="ORF">CE154_005355</name>
</gene>
<evidence type="ECO:0000313" key="3">
    <source>
        <dbReference type="Proteomes" id="UP000216225"/>
    </source>
</evidence>
<dbReference type="Gene3D" id="3.40.50.1820">
    <property type="entry name" value="alpha/beta hydrolase"/>
    <property type="match status" value="1"/>
</dbReference>
<sequence length="286" mass="31858">MRVEKEAVTGGYVNFEIAGRMCRVYYETAGSGQPLLCLHTAGSDTRQYRALLNSPELTADHQVICFDMPWHGKSSPPEGWHTEEYRLTSALYVESILAFMDAMQVERPIAMGCSIGGRVVLHLALQCPERFKALIGLQSGAHVNPYYDLDWLHRPDVHGGEVCAGIVSGLVGPGAPERDRWETLWHYMQGGPGVFKGDLHFYTGEGDLRGRVQRIDTARCPLYLLTGEYDYSCTPEDSEDLARLIPGARLQIMPGLGHFPMSEAPQEFLKHLLPVLQRIQTNEGNA</sequence>
<accession>A0A420KGW7</accession>
<dbReference type="PANTHER" id="PTHR43798">
    <property type="entry name" value="MONOACYLGLYCEROL LIPASE"/>
    <property type="match status" value="1"/>
</dbReference>
<evidence type="ECO:0000259" key="1">
    <source>
        <dbReference type="Pfam" id="PF00561"/>
    </source>
</evidence>
<proteinExistence type="predicted"/>
<dbReference type="RefSeq" id="WP_094435805.1">
    <property type="nucleotide sequence ID" value="NZ_NKDB02000001.1"/>
</dbReference>
<evidence type="ECO:0000313" key="2">
    <source>
        <dbReference type="EMBL" id="RKJ99167.1"/>
    </source>
</evidence>
<dbReference type="EMBL" id="NKDB02000001">
    <property type="protein sequence ID" value="RKJ99167.1"/>
    <property type="molecule type" value="Genomic_DNA"/>
</dbReference>
<comment type="caution">
    <text evidence="2">The sequence shown here is derived from an EMBL/GenBank/DDBJ whole genome shotgun (WGS) entry which is preliminary data.</text>
</comment>
<name>A0A420KGW7_9BURK</name>
<dbReference type="AlphaFoldDB" id="A0A420KGW7"/>
<reference evidence="2 3" key="1">
    <citation type="submission" date="2018-09" db="EMBL/GenBank/DDBJ databases">
        <title>Genome comparison of Alicycliphilus sp. BQ1, a polyurethanolytic bacterium, with its closest phylogenetic relatives Alicycliphilus denitrificans BC and K601, unable to attack polyurethane.</title>
        <authorList>
            <person name="Loza-Tavera H."/>
            <person name="Lozano L."/>
            <person name="Cevallos M."/>
            <person name="Maya-Lucas O."/>
            <person name="Garcia-Mena J."/>
            <person name="Hernandez J."/>
        </authorList>
    </citation>
    <scope>NUCLEOTIDE SEQUENCE [LARGE SCALE GENOMIC DNA]</scope>
    <source>
        <strain evidence="2 3">BQ1</strain>
    </source>
</reference>
<dbReference type="InterPro" id="IPR000073">
    <property type="entry name" value="AB_hydrolase_1"/>
</dbReference>
<dbReference type="Pfam" id="PF00561">
    <property type="entry name" value="Abhydrolase_1"/>
    <property type="match status" value="1"/>
</dbReference>
<feature type="domain" description="AB hydrolase-1" evidence="1">
    <location>
        <begin position="34"/>
        <end position="139"/>
    </location>
</feature>
<protein>
    <submittedName>
        <fullName evidence="2">Alpha/beta hydrolase</fullName>
    </submittedName>
</protein>
<keyword evidence="2" id="KW-0378">Hydrolase</keyword>
<dbReference type="SUPFAM" id="SSF53474">
    <property type="entry name" value="alpha/beta-Hydrolases"/>
    <property type="match status" value="1"/>
</dbReference>
<dbReference type="GO" id="GO:0016787">
    <property type="term" value="F:hydrolase activity"/>
    <property type="evidence" value="ECO:0007669"/>
    <property type="project" value="UniProtKB-KW"/>
</dbReference>